<proteinExistence type="predicted"/>
<feature type="region of interest" description="Disordered" evidence="1">
    <location>
        <begin position="1"/>
        <end position="47"/>
    </location>
</feature>
<evidence type="ECO:0000313" key="2">
    <source>
        <dbReference type="EMBL" id="KAH0818687.1"/>
    </source>
</evidence>
<keyword evidence="3" id="KW-1185">Reference proteome</keyword>
<feature type="compositionally biased region" description="Basic and acidic residues" evidence="1">
    <location>
        <begin position="1"/>
        <end position="29"/>
    </location>
</feature>
<dbReference type="AlphaFoldDB" id="A0A8J6HQE7"/>
<feature type="region of interest" description="Disordered" evidence="1">
    <location>
        <begin position="337"/>
        <end position="386"/>
    </location>
</feature>
<evidence type="ECO:0000256" key="1">
    <source>
        <dbReference type="SAM" id="MobiDB-lite"/>
    </source>
</evidence>
<organism evidence="2 3">
    <name type="scientific">Tenebrio molitor</name>
    <name type="common">Yellow mealworm beetle</name>
    <dbReference type="NCBI Taxonomy" id="7067"/>
    <lineage>
        <taxon>Eukaryota</taxon>
        <taxon>Metazoa</taxon>
        <taxon>Ecdysozoa</taxon>
        <taxon>Arthropoda</taxon>
        <taxon>Hexapoda</taxon>
        <taxon>Insecta</taxon>
        <taxon>Pterygota</taxon>
        <taxon>Neoptera</taxon>
        <taxon>Endopterygota</taxon>
        <taxon>Coleoptera</taxon>
        <taxon>Polyphaga</taxon>
        <taxon>Cucujiformia</taxon>
        <taxon>Tenebrionidae</taxon>
        <taxon>Tenebrio</taxon>
    </lineage>
</organism>
<protein>
    <submittedName>
        <fullName evidence="2">Uncharacterized protein</fullName>
    </submittedName>
</protein>
<reference evidence="2" key="2">
    <citation type="submission" date="2021-08" db="EMBL/GenBank/DDBJ databases">
        <authorList>
            <person name="Eriksson T."/>
        </authorList>
    </citation>
    <scope>NUCLEOTIDE SEQUENCE</scope>
    <source>
        <strain evidence="2">Stoneville</strain>
        <tissue evidence="2">Whole head</tissue>
    </source>
</reference>
<reference evidence="2" key="1">
    <citation type="journal article" date="2020" name="J Insects Food Feed">
        <title>The yellow mealworm (Tenebrio molitor) genome: a resource for the emerging insects as food and feed industry.</title>
        <authorList>
            <person name="Eriksson T."/>
            <person name="Andere A."/>
            <person name="Kelstrup H."/>
            <person name="Emery V."/>
            <person name="Picard C."/>
        </authorList>
    </citation>
    <scope>NUCLEOTIDE SEQUENCE</scope>
    <source>
        <strain evidence="2">Stoneville</strain>
        <tissue evidence="2">Whole head</tissue>
    </source>
</reference>
<accession>A0A8J6HQE7</accession>
<comment type="caution">
    <text evidence="2">The sequence shown here is derived from an EMBL/GenBank/DDBJ whole genome shotgun (WGS) entry which is preliminary data.</text>
</comment>
<feature type="compositionally biased region" description="Basic and acidic residues" evidence="1">
    <location>
        <begin position="337"/>
        <end position="356"/>
    </location>
</feature>
<dbReference type="EMBL" id="JABDTM020016878">
    <property type="protein sequence ID" value="KAH0818687.1"/>
    <property type="molecule type" value="Genomic_DNA"/>
</dbReference>
<feature type="region of interest" description="Disordered" evidence="1">
    <location>
        <begin position="269"/>
        <end position="318"/>
    </location>
</feature>
<feature type="region of interest" description="Disordered" evidence="1">
    <location>
        <begin position="151"/>
        <end position="171"/>
    </location>
</feature>
<evidence type="ECO:0000313" key="3">
    <source>
        <dbReference type="Proteomes" id="UP000719412"/>
    </source>
</evidence>
<dbReference type="Proteomes" id="UP000719412">
    <property type="component" value="Unassembled WGS sequence"/>
</dbReference>
<gene>
    <name evidence="2" type="ORF">GEV33_004104</name>
</gene>
<sequence length="386" mass="44692">MKKSDSESERDEDYKRKREEGRESEERINPFRKSKKLERSPVKKAMGEEMKEMLKKIMGDVGDIKEEYRKMSRELEQLKIMMREKEEKWEREKMELKEKMKKLEEKMEEQEKRARKKNIVVTGLDEEECENGKKESWGEKRKVMENKRKLREKKREENGATGLRGTFPDHPRPFHLTFTDIHNNIYTPMGALPDGTRTRADVAVVVERVLILPSTTLPSAPRRHTHTSMARRSRCWCERGGVGTGWRSRYPRSPSRIAAADLRPLPRKVQRTERSADLTHAGIRWSVRPRNPPGGPGLHNDRNHGPSAPPGRNYPEKYISHPTVCPRIGCGDVEGPKRMRLEEESKPIGRGADLRLPDGMFAENRTPWARGSPRETSRSPETSTAP</sequence>
<feature type="compositionally biased region" description="Basic and acidic residues" evidence="1">
    <location>
        <begin position="37"/>
        <end position="47"/>
    </location>
</feature>
<name>A0A8J6HQE7_TENMO</name>